<reference evidence="2" key="1">
    <citation type="submission" date="2016-10" db="EMBL/GenBank/DDBJ databases">
        <authorList>
            <person name="Varghese N."/>
            <person name="Submissions S."/>
        </authorList>
    </citation>
    <scope>NUCLEOTIDE SEQUENCE [LARGE SCALE GENOMIC DNA]</scope>
    <source>
        <strain evidence="2">DSM 20524</strain>
    </source>
</reference>
<sequence>MTTHIFIEDPRAELFSETDRPLRHYNDEVGRIGLIRSAIDNTGRFENLAEVSMTNRIELSCPGDVVVMLNNMGYWAILMHDRVALMDGLMGVTQ</sequence>
<proteinExistence type="predicted"/>
<keyword evidence="2" id="KW-1185">Reference proteome</keyword>
<gene>
    <name evidence="1" type="ORF">SAMN05661109_01919</name>
</gene>
<accession>A0A1H9UTI2</accession>
<evidence type="ECO:0000313" key="2">
    <source>
        <dbReference type="Proteomes" id="UP000198929"/>
    </source>
</evidence>
<dbReference type="Proteomes" id="UP000198929">
    <property type="component" value="Unassembled WGS sequence"/>
</dbReference>
<organism evidence="1 2">
    <name type="scientific">Corynebacterium cystitidis DSM 20524</name>
    <dbReference type="NCBI Taxonomy" id="1121357"/>
    <lineage>
        <taxon>Bacteria</taxon>
        <taxon>Bacillati</taxon>
        <taxon>Actinomycetota</taxon>
        <taxon>Actinomycetes</taxon>
        <taxon>Mycobacteriales</taxon>
        <taxon>Corynebacteriaceae</taxon>
        <taxon>Corynebacterium</taxon>
    </lineage>
</organism>
<dbReference type="EMBL" id="FOGQ01000009">
    <property type="protein sequence ID" value="SES12712.1"/>
    <property type="molecule type" value="Genomic_DNA"/>
</dbReference>
<evidence type="ECO:0000313" key="1">
    <source>
        <dbReference type="EMBL" id="SES12712.1"/>
    </source>
</evidence>
<dbReference type="AlphaFoldDB" id="A0A1H9UTI2"/>
<name>A0A1H9UTI2_9CORY</name>
<protein>
    <submittedName>
        <fullName evidence="1">Uncharacterized protein</fullName>
    </submittedName>
</protein>